<dbReference type="InterPro" id="IPR036397">
    <property type="entry name" value="RNaseH_sf"/>
</dbReference>
<organism evidence="3 4">
    <name type="scientific">Tichowtungia aerotolerans</name>
    <dbReference type="NCBI Taxonomy" id="2697043"/>
    <lineage>
        <taxon>Bacteria</taxon>
        <taxon>Pseudomonadati</taxon>
        <taxon>Kiritimatiellota</taxon>
        <taxon>Tichowtungiia</taxon>
        <taxon>Tichowtungiales</taxon>
        <taxon>Tichowtungiaceae</taxon>
        <taxon>Tichowtungia</taxon>
    </lineage>
</organism>
<dbReference type="Gene3D" id="3.30.420.10">
    <property type="entry name" value="Ribonuclease H-like superfamily/Ribonuclease H"/>
    <property type="match status" value="1"/>
</dbReference>
<protein>
    <submittedName>
        <fullName evidence="3">DDE-type integrase/transposase/recombinase</fullName>
    </submittedName>
</protein>
<feature type="domain" description="HTH-like" evidence="2">
    <location>
        <begin position="34"/>
        <end position="90"/>
    </location>
</feature>
<evidence type="ECO:0000259" key="2">
    <source>
        <dbReference type="Pfam" id="PF13276"/>
    </source>
</evidence>
<dbReference type="InterPro" id="IPR050900">
    <property type="entry name" value="Transposase_IS3/IS150/IS904"/>
</dbReference>
<gene>
    <name evidence="3" type="ORF">GT409_14805</name>
</gene>
<dbReference type="Proteomes" id="UP000464954">
    <property type="component" value="Chromosome"/>
</dbReference>
<dbReference type="KEGG" id="taer:GT409_14805"/>
<dbReference type="RefSeq" id="WP_160629829.1">
    <property type="nucleotide sequence ID" value="NZ_CP047593.1"/>
</dbReference>
<evidence type="ECO:0000313" key="4">
    <source>
        <dbReference type="Proteomes" id="UP000464954"/>
    </source>
</evidence>
<dbReference type="InterPro" id="IPR001584">
    <property type="entry name" value="Integrase_cat-core"/>
</dbReference>
<reference evidence="3 4" key="1">
    <citation type="submission" date="2020-01" db="EMBL/GenBank/DDBJ databases">
        <title>Ponticoccus aerotolerans gen. nov., sp. nov., an anaerobic bacterium and proposal of Ponticoccusceae fam. nov., Ponticoccusles ord. nov. and Ponticoccuse classis nov. in the phylum Kiritimatiellaeota.</title>
        <authorList>
            <person name="Zhou L.Y."/>
            <person name="Du Z.J."/>
        </authorList>
    </citation>
    <scope>NUCLEOTIDE SEQUENCE [LARGE SCALE GENOMIC DNA]</scope>
    <source>
        <strain evidence="3 4">S-5007</strain>
    </source>
</reference>
<dbReference type="PANTHER" id="PTHR46889">
    <property type="entry name" value="TRANSPOSASE INSF FOR INSERTION SEQUENCE IS3B-RELATED"/>
    <property type="match status" value="1"/>
</dbReference>
<dbReference type="EMBL" id="CP047593">
    <property type="protein sequence ID" value="QHI70656.1"/>
    <property type="molecule type" value="Genomic_DNA"/>
</dbReference>
<dbReference type="AlphaFoldDB" id="A0A6P1MGD3"/>
<name>A0A6P1MGD3_9BACT</name>
<evidence type="ECO:0000313" key="3">
    <source>
        <dbReference type="EMBL" id="QHI70656.1"/>
    </source>
</evidence>
<accession>A0A6P1MGD3</accession>
<keyword evidence="4" id="KW-1185">Reference proteome</keyword>
<dbReference type="SUPFAM" id="SSF53098">
    <property type="entry name" value="Ribonuclease H-like"/>
    <property type="match status" value="1"/>
</dbReference>
<feature type="domain" description="Integrase catalytic" evidence="1">
    <location>
        <begin position="112"/>
        <end position="154"/>
    </location>
</feature>
<evidence type="ECO:0000259" key="1">
    <source>
        <dbReference type="Pfam" id="PF00665"/>
    </source>
</evidence>
<dbReference type="Pfam" id="PF00665">
    <property type="entry name" value="rve"/>
    <property type="match status" value="1"/>
</dbReference>
<dbReference type="GO" id="GO:0015074">
    <property type="term" value="P:DNA integration"/>
    <property type="evidence" value="ECO:0007669"/>
    <property type="project" value="InterPro"/>
</dbReference>
<dbReference type="GO" id="GO:0003676">
    <property type="term" value="F:nucleic acid binding"/>
    <property type="evidence" value="ECO:0007669"/>
    <property type="project" value="InterPro"/>
</dbReference>
<sequence length="159" mass="18862">MSREEKISVRRQCELLDISHSLFYYLPKGEPEENLRIMREIDRLHMEDATAGSRRMRNYLWRRGWPKIGRGRVKRLMRLIGIETVYPRKHTTIPGGPSGIYPYRLRGLKIDRPNQVWCADITYIPMAKGFMYLFAVMDWHSRKVLAWELSNTLDTGFCL</sequence>
<dbReference type="InterPro" id="IPR012337">
    <property type="entry name" value="RNaseH-like_sf"/>
</dbReference>
<dbReference type="InterPro" id="IPR025948">
    <property type="entry name" value="HTH-like_dom"/>
</dbReference>
<dbReference type="Pfam" id="PF13276">
    <property type="entry name" value="HTH_21"/>
    <property type="match status" value="1"/>
</dbReference>
<proteinExistence type="predicted"/>